<evidence type="ECO:0000313" key="1">
    <source>
        <dbReference type="EMBL" id="AYW92015.1"/>
    </source>
</evidence>
<keyword evidence="2" id="KW-1185">Reference proteome</keyword>
<dbReference type="NCBIfam" id="TIGR03359">
    <property type="entry name" value="VI_chp_6"/>
    <property type="match status" value="1"/>
</dbReference>
<dbReference type="PANTHER" id="PTHR35370">
    <property type="entry name" value="CYTOPLASMIC PROTEIN-RELATED-RELATED"/>
    <property type="match status" value="1"/>
</dbReference>
<dbReference type="Proteomes" id="UP000268669">
    <property type="component" value="Chromosome"/>
</dbReference>
<reference evidence="1" key="1">
    <citation type="submission" date="2018-11" db="EMBL/GenBank/DDBJ databases">
        <title>FDA dAtabase for Regulatory Grade micrObial Sequences (FDA-ARGOS): Supporting development and validation of Infectious Disease Dx tests.</title>
        <authorList>
            <person name="Bliska J."/>
            <person name="Cleland M.-M."/>
            <person name="Tallon L."/>
            <person name="Sadzewicz L."/>
            <person name="Zhao X."/>
            <person name="Vavikolanu K."/>
            <person name="Mehta A."/>
            <person name="Aluvathingal J."/>
            <person name="Nadendla S."/>
            <person name="Yan Y."/>
            <person name="Sichtig H."/>
        </authorList>
    </citation>
    <scope>NUCLEOTIDE SEQUENCE [LARGE SCALE GENOMIC DNA]</scope>
    <source>
        <strain evidence="1">FDAARGOS_581</strain>
    </source>
</reference>
<protein>
    <submittedName>
        <fullName evidence="1">Type VI secretion system baseplate subunit TssF</fullName>
    </submittedName>
</protein>
<sequence length="591" mass="68327">MDNDFLTYFDGEMRYLREAGQEFAKEFPELGRTLGLDDSPVPRDESVERLFQGFSLMMAKLRQKIDDDIPEVTEPLLSHLVPVVNRTLPSTAIIELTPADPELHLREEVLPAETELFTRPMGNDRQRCPYRTTRDLTVHPFTLDNVTVFTQQEGQQALRLRFTLPELTEIRPADWQNISLYLHGDRVLQSRLYLALCRQVKQVQVRFGQHSPELATVAAQFVPRWQTEQDASLWPDSDSPALCGEVRPWLEYFTAPERYFFMQLSGLDTLTFPPDTTSFEIEVTLNARWPHDVAVPPDALRMHCVPVINLFRLLAQPLTVTTAVNDYRLRPYRFSDGHTEIYAVNDAVQVTEDNIKFAYVPYSHFRHKAGMLKYEKEWPDRYYHTRMQRGPSGLNDTVLMLGGRTHKKQKNHKMRLNMTCTNGAYPRMTLQDTVFDGDMALGNLELSCVTRTRPGMPYYPPTAELYAWQVMSLLHPQALAGLMQIDTLRHALSLLDWTDDANNTRRIAGITHVDYKQAHYPAEGWHGVAIRVTLDETQFFGQGDALLFSEILEQFYTQYADIRRFTQLTVTLSQSGTQWSWPERRLTRVLF</sequence>
<dbReference type="InterPro" id="IPR010272">
    <property type="entry name" value="T6SS_TssF"/>
</dbReference>
<organism evidence="1 2">
    <name type="scientific">Yersinia pseudotuberculosis</name>
    <dbReference type="NCBI Taxonomy" id="633"/>
    <lineage>
        <taxon>Bacteria</taxon>
        <taxon>Pseudomonadati</taxon>
        <taxon>Pseudomonadota</taxon>
        <taxon>Gammaproteobacteria</taxon>
        <taxon>Enterobacterales</taxon>
        <taxon>Yersiniaceae</taxon>
        <taxon>Yersinia</taxon>
    </lineage>
</organism>
<dbReference type="PANTHER" id="PTHR35370:SF4">
    <property type="entry name" value="TYPE VI SECRETION SYSTEM BASEPLATE SUBUNIT TSSF"/>
    <property type="match status" value="1"/>
</dbReference>
<evidence type="ECO:0000313" key="2">
    <source>
        <dbReference type="Proteomes" id="UP000268669"/>
    </source>
</evidence>
<dbReference type="Pfam" id="PF05947">
    <property type="entry name" value="T6SS_TssF"/>
    <property type="match status" value="1"/>
</dbReference>
<accession>A0ABM7AHY1</accession>
<dbReference type="RefSeq" id="WP_123784401.1">
    <property type="nucleotide sequence ID" value="NZ_CP033713.1"/>
</dbReference>
<proteinExistence type="predicted"/>
<gene>
    <name evidence="1" type="primary">tssF</name>
    <name evidence="1" type="ORF">EGX47_12370</name>
</gene>
<dbReference type="EMBL" id="CP033713">
    <property type="protein sequence ID" value="AYW92015.1"/>
    <property type="molecule type" value="Genomic_DNA"/>
</dbReference>
<name>A0ABM7AHY1_YERPU</name>